<name>A0A382SYB7_9ZZZZ</name>
<accession>A0A382SYB7</accession>
<feature type="non-terminal residue" evidence="1">
    <location>
        <position position="1"/>
    </location>
</feature>
<protein>
    <submittedName>
        <fullName evidence="1">Uncharacterized protein</fullName>
    </submittedName>
</protein>
<gene>
    <name evidence="1" type="ORF">METZ01_LOCUS367081</name>
</gene>
<sequence>VKFCVGLFCFVAYGLGLVQAADGLSKRPQLRVEQLVGEGGFELHTTYTAWQNTAADDIQLVPEISMDLRTWRPIINQFVSTTKHYVWVPVQSSAICKDNPQPKTIRPFF</sequence>
<evidence type="ECO:0000313" key="1">
    <source>
        <dbReference type="EMBL" id="SVD14227.1"/>
    </source>
</evidence>
<dbReference type="EMBL" id="UINC01132116">
    <property type="protein sequence ID" value="SVD14227.1"/>
    <property type="molecule type" value="Genomic_DNA"/>
</dbReference>
<reference evidence="1" key="1">
    <citation type="submission" date="2018-05" db="EMBL/GenBank/DDBJ databases">
        <authorList>
            <person name="Lanie J.A."/>
            <person name="Ng W.-L."/>
            <person name="Kazmierczak K.M."/>
            <person name="Andrzejewski T.M."/>
            <person name="Davidsen T.M."/>
            <person name="Wayne K.J."/>
            <person name="Tettelin H."/>
            <person name="Glass J.I."/>
            <person name="Rusch D."/>
            <person name="Podicherti R."/>
            <person name="Tsui H.-C.T."/>
            <person name="Winkler M.E."/>
        </authorList>
    </citation>
    <scope>NUCLEOTIDE SEQUENCE</scope>
</reference>
<proteinExistence type="predicted"/>
<dbReference type="AlphaFoldDB" id="A0A382SYB7"/>
<organism evidence="1">
    <name type="scientific">marine metagenome</name>
    <dbReference type="NCBI Taxonomy" id="408172"/>
    <lineage>
        <taxon>unclassified sequences</taxon>
        <taxon>metagenomes</taxon>
        <taxon>ecological metagenomes</taxon>
    </lineage>
</organism>